<reference evidence="2" key="1">
    <citation type="submission" date="2018-05" db="EMBL/GenBank/DDBJ databases">
        <authorList>
            <person name="Lanie J.A."/>
            <person name="Ng W.-L."/>
            <person name="Kazmierczak K.M."/>
            <person name="Andrzejewski T.M."/>
            <person name="Davidsen T.M."/>
            <person name="Wayne K.J."/>
            <person name="Tettelin H."/>
            <person name="Glass J.I."/>
            <person name="Rusch D."/>
            <person name="Podicherti R."/>
            <person name="Tsui H.-C.T."/>
            <person name="Winkler M.E."/>
        </authorList>
    </citation>
    <scope>NUCLEOTIDE SEQUENCE</scope>
</reference>
<gene>
    <name evidence="2" type="ORF">METZ01_LOCUS169599</name>
</gene>
<keyword evidence="1" id="KW-0812">Transmembrane</keyword>
<dbReference type="EMBL" id="UINC01031150">
    <property type="protein sequence ID" value="SVB16745.1"/>
    <property type="molecule type" value="Genomic_DNA"/>
</dbReference>
<protein>
    <submittedName>
        <fullName evidence="2">Uncharacterized protein</fullName>
    </submittedName>
</protein>
<keyword evidence="1" id="KW-0472">Membrane</keyword>
<proteinExistence type="predicted"/>
<evidence type="ECO:0000256" key="1">
    <source>
        <dbReference type="SAM" id="Phobius"/>
    </source>
</evidence>
<feature type="transmembrane region" description="Helical" evidence="1">
    <location>
        <begin position="12"/>
        <end position="29"/>
    </location>
</feature>
<name>A0A382BSH1_9ZZZZ</name>
<sequence length="33" mass="3624">MSKLKETRKAGTRTLIAIAIIGVSVYIGFEPLF</sequence>
<evidence type="ECO:0000313" key="2">
    <source>
        <dbReference type="EMBL" id="SVB16745.1"/>
    </source>
</evidence>
<keyword evidence="1" id="KW-1133">Transmembrane helix</keyword>
<accession>A0A382BSH1</accession>
<organism evidence="2">
    <name type="scientific">marine metagenome</name>
    <dbReference type="NCBI Taxonomy" id="408172"/>
    <lineage>
        <taxon>unclassified sequences</taxon>
        <taxon>metagenomes</taxon>
        <taxon>ecological metagenomes</taxon>
    </lineage>
</organism>
<feature type="non-terminal residue" evidence="2">
    <location>
        <position position="33"/>
    </location>
</feature>
<dbReference type="AlphaFoldDB" id="A0A382BSH1"/>